<dbReference type="Proteomes" id="UP000019375">
    <property type="component" value="Unassembled WGS sequence"/>
</dbReference>
<dbReference type="GO" id="GO:0003860">
    <property type="term" value="F:3-hydroxyisobutyryl-CoA hydrolase activity"/>
    <property type="evidence" value="ECO:0007669"/>
    <property type="project" value="UniProtKB-EC"/>
</dbReference>
<dbReference type="InterPro" id="IPR045004">
    <property type="entry name" value="ECH_dom"/>
</dbReference>
<dbReference type="Pfam" id="PF16113">
    <property type="entry name" value="ECH_2"/>
    <property type="match status" value="1"/>
</dbReference>
<sequence>MLRSLVKQSIARRTFVDSKVACKMASPKPVLFHVQDTARIVTLNRPRKLNALNTEMSRAIFDTLKEYAKSESAQLIVVKSSNQPKSLCAGGDVAAVAEANLAGDTDSSLKFFQAEYSLNFQLATYGKPVVAFMDGITMGGGVGISVHNVFRVATEHTKWAMPEMDIGFFPDVASTFALPRLVTLANGNSQMALYLVLTGEVLTGEEAYLLGLASHYVSHANLDDLQTRLGELVAPNARFGDKAFYDTVAEAIEEFAVPLPSGAKLRYSVEQLRVIESCFNAYKLPSIQALFQNLDRVVSDQTTSEDARQFASATKQRLLTKSPTSMQVALRLIQENGRDNLENAVKRDLCTAANFSLAALEGSALPVEFSQAVTHKLIKKQKTPYPWKYRLQDLSPSQLTSLVSPRPSVPLSLLRNTTNITFKQYPHHHRYQLPSEREVLDYAVGPKGAEDHPPQTRRHVVEYFTNSHGPSKGKVGTDILVNLILAKNCKEDQITGNLVRSH</sequence>
<dbReference type="InterPro" id="IPR029045">
    <property type="entry name" value="ClpP/crotonase-like_dom_sf"/>
</dbReference>
<protein>
    <recommendedName>
        <fullName evidence="2">3-hydroxyisobutyryl-CoA hydrolase</fullName>
        <ecNumber evidence="2">3.1.2.4</ecNumber>
    </recommendedName>
</protein>
<dbReference type="AlphaFoldDB" id="A0A8J2T4T0"/>
<dbReference type="EC" id="3.1.2.4" evidence="2"/>
<evidence type="ECO:0000256" key="1">
    <source>
        <dbReference type="ARBA" id="ARBA00001709"/>
    </source>
</evidence>
<keyword evidence="3" id="KW-0378">Hydrolase</keyword>
<dbReference type="PANTHER" id="PTHR43176:SF3">
    <property type="entry name" value="3-HYDROXYISOBUTYRYL-COA HYDROLASE, MITOCHONDRIAL"/>
    <property type="match status" value="1"/>
</dbReference>
<dbReference type="GO" id="GO:0006574">
    <property type="term" value="P:L-valine catabolic process"/>
    <property type="evidence" value="ECO:0007669"/>
    <property type="project" value="TreeGrafter"/>
</dbReference>
<organism evidence="5 6">
    <name type="scientific">Zygosaccharomyces bailii (strain CLIB 213 / ATCC 58445 / CBS 680 / BCRC 21525 / NBRC 1098 / NCYC 1416 / NRRL Y-2227)</name>
    <dbReference type="NCBI Taxonomy" id="1333698"/>
    <lineage>
        <taxon>Eukaryota</taxon>
        <taxon>Fungi</taxon>
        <taxon>Dikarya</taxon>
        <taxon>Ascomycota</taxon>
        <taxon>Saccharomycotina</taxon>
        <taxon>Saccharomycetes</taxon>
        <taxon>Saccharomycetales</taxon>
        <taxon>Saccharomycetaceae</taxon>
        <taxon>Zygosaccharomyces</taxon>
    </lineage>
</organism>
<evidence type="ECO:0000259" key="4">
    <source>
        <dbReference type="Pfam" id="PF16113"/>
    </source>
</evidence>
<dbReference type="EMBL" id="HG316455">
    <property type="protein sequence ID" value="CDF88262.1"/>
    <property type="molecule type" value="Genomic_DNA"/>
</dbReference>
<dbReference type="SUPFAM" id="SSF52096">
    <property type="entry name" value="ClpP/crotonase"/>
    <property type="match status" value="1"/>
</dbReference>
<evidence type="ECO:0000313" key="6">
    <source>
        <dbReference type="Proteomes" id="UP000019375"/>
    </source>
</evidence>
<dbReference type="InterPro" id="IPR032259">
    <property type="entry name" value="HIBYL-CoA-H"/>
</dbReference>
<name>A0A8J2T4T0_ZYGB2</name>
<dbReference type="PANTHER" id="PTHR43176">
    <property type="entry name" value="3-HYDROXYISOBUTYRYL-COA HYDROLASE-RELATED"/>
    <property type="match status" value="1"/>
</dbReference>
<evidence type="ECO:0000256" key="2">
    <source>
        <dbReference type="ARBA" id="ARBA00011915"/>
    </source>
</evidence>
<reference evidence="6" key="1">
    <citation type="journal article" date="2013" name="Genome Announc.">
        <title>Genome sequence of the food spoilage yeast Zygosaccharomyces bailii CLIB 213(T).</title>
        <authorList>
            <person name="Galeote V."/>
            <person name="Bigey F."/>
            <person name="Devillers H."/>
            <person name="Neuveglise C."/>
            <person name="Dequin S."/>
        </authorList>
    </citation>
    <scope>NUCLEOTIDE SEQUENCE [LARGE SCALE GENOMIC DNA]</scope>
    <source>
        <strain evidence="6">CLIB 213 / ATCC 58445 / CBS 680 / CCRC 21525 / NBRC 1098 / NCYC 1416 / NRRL Y-2227</strain>
    </source>
</reference>
<dbReference type="Gene3D" id="3.90.226.10">
    <property type="entry name" value="2-enoyl-CoA Hydratase, Chain A, domain 1"/>
    <property type="match status" value="1"/>
</dbReference>
<proteinExistence type="predicted"/>
<gene>
    <name evidence="5" type="ORF">BN860_05930g</name>
</gene>
<dbReference type="OrthoDB" id="1737613at2759"/>
<comment type="catalytic activity">
    <reaction evidence="1">
        <text>3-hydroxy-2-methylpropanoyl-CoA + H2O = 3-hydroxy-2-methylpropanoate + CoA + H(+)</text>
        <dbReference type="Rhea" id="RHEA:20888"/>
        <dbReference type="ChEBI" id="CHEBI:11805"/>
        <dbReference type="ChEBI" id="CHEBI:15377"/>
        <dbReference type="ChEBI" id="CHEBI:15378"/>
        <dbReference type="ChEBI" id="CHEBI:57287"/>
        <dbReference type="ChEBI" id="CHEBI:57340"/>
        <dbReference type="EC" id="3.1.2.4"/>
    </reaction>
</comment>
<evidence type="ECO:0000313" key="5">
    <source>
        <dbReference type="EMBL" id="CDF88262.1"/>
    </source>
</evidence>
<evidence type="ECO:0000256" key="3">
    <source>
        <dbReference type="ARBA" id="ARBA00022801"/>
    </source>
</evidence>
<feature type="domain" description="Enoyl-CoA hydratase/isomerase" evidence="4">
    <location>
        <begin position="39"/>
        <end position="399"/>
    </location>
</feature>
<keyword evidence="6" id="KW-1185">Reference proteome</keyword>
<dbReference type="CDD" id="cd06558">
    <property type="entry name" value="crotonase-like"/>
    <property type="match status" value="1"/>
</dbReference>
<accession>A0A8J2T4T0</accession>
<dbReference type="GO" id="GO:0005739">
    <property type="term" value="C:mitochondrion"/>
    <property type="evidence" value="ECO:0007669"/>
    <property type="project" value="TreeGrafter"/>
</dbReference>